<dbReference type="AlphaFoldDB" id="A0A7I8KIJ8"/>
<evidence type="ECO:0000256" key="11">
    <source>
        <dbReference type="ARBA" id="ARBA00076938"/>
    </source>
</evidence>
<dbReference type="FunFam" id="1.25.10.10:FF:000206">
    <property type="entry name" value="Transportin-1"/>
    <property type="match status" value="1"/>
</dbReference>
<evidence type="ECO:0000256" key="5">
    <source>
        <dbReference type="ARBA" id="ARBA00022737"/>
    </source>
</evidence>
<protein>
    <recommendedName>
        <fullName evidence="10">Transportin-1</fullName>
    </recommendedName>
    <alternativeName>
        <fullName evidence="11">Importin beta-2</fullName>
    </alternativeName>
    <alternativeName>
        <fullName evidence="12">Karyopherin beta-2</fullName>
    </alternativeName>
</protein>
<accession>A0A7I8KIJ8</accession>
<evidence type="ECO:0000256" key="8">
    <source>
        <dbReference type="ARBA" id="ARBA00038423"/>
    </source>
</evidence>
<feature type="domain" description="Importin N-terminal" evidence="14">
    <location>
        <begin position="34"/>
        <end position="102"/>
    </location>
</feature>
<evidence type="ECO:0000256" key="13">
    <source>
        <dbReference type="SAM" id="MobiDB-lite"/>
    </source>
</evidence>
<dbReference type="EMBL" id="LR746268">
    <property type="protein sequence ID" value="CAA7396815.1"/>
    <property type="molecule type" value="Genomic_DNA"/>
</dbReference>
<evidence type="ECO:0000256" key="3">
    <source>
        <dbReference type="ARBA" id="ARBA00022448"/>
    </source>
</evidence>
<dbReference type="SMART" id="SM00913">
    <property type="entry name" value="IBN_N"/>
    <property type="match status" value="1"/>
</dbReference>
<evidence type="ECO:0000256" key="4">
    <source>
        <dbReference type="ARBA" id="ARBA00022490"/>
    </source>
</evidence>
<evidence type="ECO:0000256" key="12">
    <source>
        <dbReference type="ARBA" id="ARBA00080641"/>
    </source>
</evidence>
<dbReference type="Pfam" id="PF03810">
    <property type="entry name" value="IBN_N"/>
    <property type="match status" value="1"/>
</dbReference>
<dbReference type="GO" id="GO:0005654">
    <property type="term" value="C:nucleoplasm"/>
    <property type="evidence" value="ECO:0007669"/>
    <property type="project" value="UniProtKB-SubCell"/>
</dbReference>
<keyword evidence="5" id="KW-0677">Repeat</keyword>
<evidence type="ECO:0000313" key="15">
    <source>
        <dbReference type="EMBL" id="CAA7396815.1"/>
    </source>
</evidence>
<evidence type="ECO:0000256" key="2">
    <source>
        <dbReference type="ARBA" id="ARBA00004642"/>
    </source>
</evidence>
<dbReference type="GO" id="GO:0031267">
    <property type="term" value="F:small GTPase binding"/>
    <property type="evidence" value="ECO:0007669"/>
    <property type="project" value="InterPro"/>
</dbReference>
<sequence>MAAAALWQPQEEGLREICGLLEQHISPTSDQQRIWQQLQHYSQFPDFNNYLAYIFTRGEGKSVEIRQAAGLLLKNNMKTAFTAIAPSYQQYIKSELLPCLGAAERHIRSTVGTVISVIVQQGRIFSWPELLQALLNCLDSNDLNHMDGALDALSKISEDIPEELDADVPGLVERPINIFMPRLLQFFQSPHATLRKLSLASINQYIVAMPTALFISMDQYLQGLFLLANDPVPDVRKLVCAALVQLIEVRPNFLEPHLRNVIDYMLRANKDADEEVALEACEFWSAFCDANIPPEALREFFPRLIPVLLSNMAYADDDEALVDAEDDESVPDRDEDLKPRFHTSRFHASENSEEDDDEPVNVWNLRKCSAAGLDILSNVFGDEILPTLMPLVETKLATSGDLAWKDREAAVLALGAVAEGCIKGLYPHLPGIIAFLIPLLDDKFPLIRSITCWTLSRYSKFIVQYIGHQGIQEQFDKVLMGILRRILDTNKRVQEAACSAFATLEEEAAEELAPRLEIILQHLLCAFGKYQRRNLRIVYDAIGTLADAVGAELNQPRYLDILMPPLISKWQQLANCDKDLFPLLECFISIVQALGPGFSQYAEFAFKKCVGLIQTHQLAKVDPVAAGGHYDKDFIVYSLDLLSGLVEGLGGGIESLVGESNLNDILLHCCVDDISDIRQSAHALLGDLARVCPVHLRPRLSEFLNVAAKQLNADELKENVSVANNACWAIGELAIKVGQEVSPIVLNVILNLVRILQNAEGLNKSLIENSAITLGRLAWVCPELVAPHMEHFMQCWCSALCTIRDDVEKEDAFRGLCAMVRSNPSGAMNSLAILFKAVASWHEIRSEDLHNEVSQVLNGYKQMLGNATWEHYMSMLDTKARERLAKYGV</sequence>
<dbReference type="Proteomes" id="UP000663760">
    <property type="component" value="Chromosome 5"/>
</dbReference>
<evidence type="ECO:0000256" key="1">
    <source>
        <dbReference type="ARBA" id="ARBA00004496"/>
    </source>
</evidence>
<dbReference type="PROSITE" id="PS50166">
    <property type="entry name" value="IMPORTIN_B_NT"/>
    <property type="match status" value="1"/>
</dbReference>
<comment type="function">
    <text evidence="9">Functions in nuclear protein import as nuclear transport receptor. Serves as receptor for nuclear localization signals (NLS) in cargo substrates. Is thought to mediate docking of the importin/substrate complex to the nuclear pore complex (NPC) through binding to nucleoporin and the complex is subsequently translocated through the pore by an energy requiring, Ran-dependent mechanism. At the nucleoplasmic side of the NPC, Ran binds to the importin, the importin/substrate complex dissociates and importin is re-exported from the nucleus to the cytoplasm where GTP hydrolysis releases Ran. The directionality of nuclear import is thought to be conferred by an asymmetric distribution of the GTP- and GDP-bound forms of Ran between the cytoplasm and nucleus.</text>
</comment>
<keyword evidence="6" id="KW-0653">Protein transport</keyword>
<dbReference type="Pfam" id="PF25574">
    <property type="entry name" value="TPR_IMB1"/>
    <property type="match status" value="1"/>
</dbReference>
<dbReference type="InterPro" id="IPR040122">
    <property type="entry name" value="Importin_beta"/>
</dbReference>
<dbReference type="InterPro" id="IPR001494">
    <property type="entry name" value="Importin-beta_N"/>
</dbReference>
<feature type="compositionally biased region" description="Basic and acidic residues" evidence="13">
    <location>
        <begin position="330"/>
        <end position="339"/>
    </location>
</feature>
<organism evidence="15 16">
    <name type="scientific">Spirodela intermedia</name>
    <name type="common">Intermediate duckweed</name>
    <dbReference type="NCBI Taxonomy" id="51605"/>
    <lineage>
        <taxon>Eukaryota</taxon>
        <taxon>Viridiplantae</taxon>
        <taxon>Streptophyta</taxon>
        <taxon>Embryophyta</taxon>
        <taxon>Tracheophyta</taxon>
        <taxon>Spermatophyta</taxon>
        <taxon>Magnoliopsida</taxon>
        <taxon>Liliopsida</taxon>
        <taxon>Araceae</taxon>
        <taxon>Lemnoideae</taxon>
        <taxon>Spirodela</taxon>
    </lineage>
</organism>
<proteinExistence type="inferred from homology"/>
<evidence type="ECO:0000259" key="14">
    <source>
        <dbReference type="PROSITE" id="PS50166"/>
    </source>
</evidence>
<keyword evidence="7" id="KW-0539">Nucleus</keyword>
<evidence type="ECO:0000256" key="6">
    <source>
        <dbReference type="ARBA" id="ARBA00022927"/>
    </source>
</evidence>
<keyword evidence="16" id="KW-1185">Reference proteome</keyword>
<dbReference type="InterPro" id="IPR016024">
    <property type="entry name" value="ARM-type_fold"/>
</dbReference>
<reference evidence="15" key="1">
    <citation type="submission" date="2020-02" db="EMBL/GenBank/DDBJ databases">
        <authorList>
            <person name="Scholz U."/>
            <person name="Mascher M."/>
            <person name="Fiebig A."/>
        </authorList>
    </citation>
    <scope>NUCLEOTIDE SEQUENCE</scope>
</reference>
<dbReference type="InterPro" id="IPR058584">
    <property type="entry name" value="IMB1_TNPO1-like_TPR"/>
</dbReference>
<dbReference type="InterPro" id="IPR011989">
    <property type="entry name" value="ARM-like"/>
</dbReference>
<dbReference type="GO" id="GO:0006606">
    <property type="term" value="P:protein import into nucleus"/>
    <property type="evidence" value="ECO:0007669"/>
    <property type="project" value="InterPro"/>
</dbReference>
<evidence type="ECO:0000256" key="9">
    <source>
        <dbReference type="ARBA" id="ARBA00055963"/>
    </source>
</evidence>
<dbReference type="Gene3D" id="1.25.10.10">
    <property type="entry name" value="Leucine-rich Repeat Variant"/>
    <property type="match status" value="1"/>
</dbReference>
<keyword evidence="3" id="KW-0813">Transport</keyword>
<evidence type="ECO:0000256" key="7">
    <source>
        <dbReference type="ARBA" id="ARBA00023242"/>
    </source>
</evidence>
<name>A0A7I8KIJ8_SPIIN</name>
<comment type="similarity">
    <text evidence="8">Belongs to the importin beta family. Importin beta-2 subfamily.</text>
</comment>
<dbReference type="PANTHER" id="PTHR10527">
    <property type="entry name" value="IMPORTIN BETA"/>
    <property type="match status" value="1"/>
</dbReference>
<feature type="region of interest" description="Disordered" evidence="13">
    <location>
        <begin position="323"/>
        <end position="357"/>
    </location>
</feature>
<evidence type="ECO:0000256" key="10">
    <source>
        <dbReference type="ARBA" id="ARBA00067327"/>
    </source>
</evidence>
<evidence type="ECO:0000313" key="16">
    <source>
        <dbReference type="Proteomes" id="UP000663760"/>
    </source>
</evidence>
<gene>
    <name evidence="15" type="ORF">SI8410_05007478</name>
</gene>
<comment type="subcellular location">
    <subcellularLocation>
        <location evidence="1">Cytoplasm</location>
    </subcellularLocation>
    <subcellularLocation>
        <location evidence="2">Nucleus</location>
        <location evidence="2">Nucleoplasm</location>
    </subcellularLocation>
</comment>
<dbReference type="GO" id="GO:0005737">
    <property type="term" value="C:cytoplasm"/>
    <property type="evidence" value="ECO:0007669"/>
    <property type="project" value="UniProtKB-SubCell"/>
</dbReference>
<dbReference type="Pfam" id="PF13513">
    <property type="entry name" value="HEAT_EZ"/>
    <property type="match status" value="1"/>
</dbReference>
<keyword evidence="4" id="KW-0963">Cytoplasm</keyword>
<dbReference type="SUPFAM" id="SSF48371">
    <property type="entry name" value="ARM repeat"/>
    <property type="match status" value="1"/>
</dbReference>
<dbReference type="OrthoDB" id="951172at2759"/>